<dbReference type="InterPro" id="IPR003439">
    <property type="entry name" value="ABC_transporter-like_ATP-bd"/>
</dbReference>
<dbReference type="PANTHER" id="PTHR42788:SF13">
    <property type="entry name" value="ALIPHATIC SULFONATES IMPORT ATP-BINDING PROTEIN SSUB"/>
    <property type="match status" value="1"/>
</dbReference>
<sequence length="175" mass="18417">MNANEAPEGCRSRDISPYALEMDAVSMSYGPLPVLSEVTIGLVRGGVTAVIGLPGSGKSTLLACATGRQTPTSGWVGRHDRIVTPDPVEWERLPAADRDRPELMVADDLEEAQHLYSAMDLEDEARTVLVTTSAAAVAAAADVVLFLVDGRLADVMCDAPADGIAARLAQLTDRG</sequence>
<dbReference type="InterPro" id="IPR027417">
    <property type="entry name" value="P-loop_NTPase"/>
</dbReference>
<keyword evidence="6" id="KW-1185">Reference proteome</keyword>
<feature type="domain" description="AAA+ ATPase" evidence="4">
    <location>
        <begin position="44"/>
        <end position="151"/>
    </location>
</feature>
<evidence type="ECO:0000259" key="4">
    <source>
        <dbReference type="SMART" id="SM00382"/>
    </source>
</evidence>
<gene>
    <name evidence="5" type="ORF">ACFQ2K_18320</name>
</gene>
<dbReference type="EMBL" id="JBHTGL010000008">
    <property type="protein sequence ID" value="MFD0624438.1"/>
    <property type="molecule type" value="Genomic_DNA"/>
</dbReference>
<dbReference type="InterPro" id="IPR050166">
    <property type="entry name" value="ABC_transporter_ATP-bind"/>
</dbReference>
<evidence type="ECO:0000256" key="2">
    <source>
        <dbReference type="ARBA" id="ARBA00022741"/>
    </source>
</evidence>
<keyword evidence="3 5" id="KW-0067">ATP-binding</keyword>
<organism evidence="5 6">
    <name type="scientific">Streptomyces sanglieri</name>
    <dbReference type="NCBI Taxonomy" id="193460"/>
    <lineage>
        <taxon>Bacteria</taxon>
        <taxon>Bacillati</taxon>
        <taxon>Actinomycetota</taxon>
        <taxon>Actinomycetes</taxon>
        <taxon>Kitasatosporales</taxon>
        <taxon>Streptomycetaceae</taxon>
        <taxon>Streptomyces</taxon>
    </lineage>
</organism>
<dbReference type="GO" id="GO:0005524">
    <property type="term" value="F:ATP binding"/>
    <property type="evidence" value="ECO:0007669"/>
    <property type="project" value="UniProtKB-KW"/>
</dbReference>
<evidence type="ECO:0000256" key="3">
    <source>
        <dbReference type="ARBA" id="ARBA00022840"/>
    </source>
</evidence>
<dbReference type="Proteomes" id="UP001596915">
    <property type="component" value="Unassembled WGS sequence"/>
</dbReference>
<dbReference type="PANTHER" id="PTHR42788">
    <property type="entry name" value="TAURINE IMPORT ATP-BINDING PROTEIN-RELATED"/>
    <property type="match status" value="1"/>
</dbReference>
<evidence type="ECO:0000313" key="6">
    <source>
        <dbReference type="Proteomes" id="UP001596915"/>
    </source>
</evidence>
<evidence type="ECO:0000256" key="1">
    <source>
        <dbReference type="ARBA" id="ARBA00022448"/>
    </source>
</evidence>
<comment type="caution">
    <text evidence="5">The sequence shown here is derived from an EMBL/GenBank/DDBJ whole genome shotgun (WGS) entry which is preliminary data.</text>
</comment>
<dbReference type="CDD" id="cd00267">
    <property type="entry name" value="ABC_ATPase"/>
    <property type="match status" value="1"/>
</dbReference>
<dbReference type="Gene3D" id="3.40.50.300">
    <property type="entry name" value="P-loop containing nucleotide triphosphate hydrolases"/>
    <property type="match status" value="1"/>
</dbReference>
<name>A0ABW2WT74_9ACTN</name>
<dbReference type="SMART" id="SM00382">
    <property type="entry name" value="AAA"/>
    <property type="match status" value="1"/>
</dbReference>
<evidence type="ECO:0000313" key="5">
    <source>
        <dbReference type="EMBL" id="MFD0624438.1"/>
    </source>
</evidence>
<keyword evidence="1" id="KW-0813">Transport</keyword>
<protein>
    <submittedName>
        <fullName evidence="5">ATP-binding cassette domain-containing protein</fullName>
    </submittedName>
</protein>
<accession>A0ABW2WT74</accession>
<dbReference type="Pfam" id="PF00005">
    <property type="entry name" value="ABC_tran"/>
    <property type="match status" value="1"/>
</dbReference>
<reference evidence="6" key="1">
    <citation type="journal article" date="2019" name="Int. J. Syst. Evol. Microbiol.">
        <title>The Global Catalogue of Microorganisms (GCM) 10K type strain sequencing project: providing services to taxonomists for standard genome sequencing and annotation.</title>
        <authorList>
            <consortium name="The Broad Institute Genomics Platform"/>
            <consortium name="The Broad Institute Genome Sequencing Center for Infectious Disease"/>
            <person name="Wu L."/>
            <person name="Ma J."/>
        </authorList>
    </citation>
    <scope>NUCLEOTIDE SEQUENCE [LARGE SCALE GENOMIC DNA]</scope>
    <source>
        <strain evidence="6">JCM 12607</strain>
    </source>
</reference>
<dbReference type="InterPro" id="IPR003593">
    <property type="entry name" value="AAA+_ATPase"/>
</dbReference>
<proteinExistence type="predicted"/>
<dbReference type="SUPFAM" id="SSF52540">
    <property type="entry name" value="P-loop containing nucleoside triphosphate hydrolases"/>
    <property type="match status" value="1"/>
</dbReference>
<keyword evidence="2" id="KW-0547">Nucleotide-binding</keyword>